<sequence length="94" mass="9843">MASRKKTGGRKAGTPNKVMTDVRAVAQGYGCDAIEALAAIMHDATAPPAARVAAANALLDRGYGKARQTIDYGVSGDSEPKTLAFFYAQHRTSS</sequence>
<dbReference type="RefSeq" id="WP_367844999.1">
    <property type="nucleotide sequence ID" value="NZ_JBFOHL010000009.1"/>
</dbReference>
<gene>
    <name evidence="1" type="ORF">ABQJ56_10640</name>
</gene>
<organism evidence="1 2">
    <name type="scientific">Rhodanobacter geophilus</name>
    <dbReference type="NCBI Taxonomy" id="3162488"/>
    <lineage>
        <taxon>Bacteria</taxon>
        <taxon>Pseudomonadati</taxon>
        <taxon>Pseudomonadota</taxon>
        <taxon>Gammaproteobacteria</taxon>
        <taxon>Lysobacterales</taxon>
        <taxon>Rhodanobacteraceae</taxon>
        <taxon>Rhodanobacter</taxon>
    </lineage>
</organism>
<evidence type="ECO:0000313" key="2">
    <source>
        <dbReference type="Proteomes" id="UP001556170"/>
    </source>
</evidence>
<dbReference type="Proteomes" id="UP001556170">
    <property type="component" value="Unassembled WGS sequence"/>
</dbReference>
<dbReference type="EMBL" id="JBFOHL010000009">
    <property type="protein sequence ID" value="MEW9624687.1"/>
    <property type="molecule type" value="Genomic_DNA"/>
</dbReference>
<keyword evidence="2" id="KW-1185">Reference proteome</keyword>
<reference evidence="1 2" key="1">
    <citation type="submission" date="2024-06" db="EMBL/GenBank/DDBJ databases">
        <authorList>
            <person name="Woo H."/>
        </authorList>
    </citation>
    <scope>NUCLEOTIDE SEQUENCE [LARGE SCALE GENOMIC DNA]</scope>
    <source>
        <strain evidence="1 2">S2-g</strain>
    </source>
</reference>
<accession>A0ABV3QQ39</accession>
<proteinExistence type="predicted"/>
<comment type="caution">
    <text evidence="1">The sequence shown here is derived from an EMBL/GenBank/DDBJ whole genome shotgun (WGS) entry which is preliminary data.</text>
</comment>
<evidence type="ECO:0000313" key="1">
    <source>
        <dbReference type="EMBL" id="MEW9624687.1"/>
    </source>
</evidence>
<protein>
    <submittedName>
        <fullName evidence="1">Uncharacterized protein</fullName>
    </submittedName>
</protein>
<name>A0ABV3QQ39_9GAMM</name>